<name>A0A0P0FRV3_BACT4</name>
<dbReference type="KEGG" id="btho:Btheta7330_04602"/>
<evidence type="ECO:0000256" key="1">
    <source>
        <dbReference type="SAM" id="Phobius"/>
    </source>
</evidence>
<dbReference type="EMBL" id="WCRY01000012">
    <property type="protein sequence ID" value="KAB4481241.1"/>
    <property type="molecule type" value="Genomic_DNA"/>
</dbReference>
<dbReference type="Gene3D" id="3.90.550.10">
    <property type="entry name" value="Spore Coat Polysaccharide Biosynthesis Protein SpsA, Chain A"/>
    <property type="match status" value="1"/>
</dbReference>
<evidence type="ECO:0000313" key="4">
    <source>
        <dbReference type="EMBL" id="KAB4475549.1"/>
    </source>
</evidence>
<comment type="caution">
    <text evidence="4">The sequence shown here is derived from an EMBL/GenBank/DDBJ whole genome shotgun (WGS) entry which is preliminary data.</text>
</comment>
<protein>
    <submittedName>
        <fullName evidence="4">Glycosyltransferase</fullName>
    </submittedName>
</protein>
<evidence type="ECO:0000313" key="5">
    <source>
        <dbReference type="EMBL" id="KAB4481241.1"/>
    </source>
</evidence>
<dbReference type="AlphaFoldDB" id="A0A0P0FRV3"/>
<dbReference type="GO" id="GO:0016740">
    <property type="term" value="F:transferase activity"/>
    <property type="evidence" value="ECO:0007669"/>
    <property type="project" value="UniProtKB-KW"/>
</dbReference>
<feature type="transmembrane region" description="Helical" evidence="1">
    <location>
        <begin position="359"/>
        <end position="381"/>
    </location>
</feature>
<evidence type="ECO:0000313" key="8">
    <source>
        <dbReference type="Proteomes" id="UP000488521"/>
    </source>
</evidence>
<evidence type="ECO:0000313" key="6">
    <source>
        <dbReference type="Proteomes" id="UP000436858"/>
    </source>
</evidence>
<dbReference type="Proteomes" id="UP000436858">
    <property type="component" value="Unassembled WGS sequence"/>
</dbReference>
<dbReference type="PANTHER" id="PTHR43685">
    <property type="entry name" value="GLYCOSYLTRANSFERASE"/>
    <property type="match status" value="1"/>
</dbReference>
<keyword evidence="1" id="KW-0472">Membrane</keyword>
<keyword evidence="1" id="KW-0812">Transmembrane</keyword>
<evidence type="ECO:0000313" key="3">
    <source>
        <dbReference type="EMBL" id="KAB4309721.1"/>
    </source>
</evidence>
<accession>A0A0P0FRV3</accession>
<feature type="transmembrane region" description="Helical" evidence="1">
    <location>
        <begin position="324"/>
        <end position="347"/>
    </location>
</feature>
<dbReference type="Proteomes" id="UP000440614">
    <property type="component" value="Unassembled WGS sequence"/>
</dbReference>
<feature type="domain" description="Glycosyltransferase 2-like" evidence="2">
    <location>
        <begin position="45"/>
        <end position="210"/>
    </location>
</feature>
<reference evidence="6 7" key="1">
    <citation type="journal article" date="2019" name="Nat. Med.">
        <title>A library of human gut bacterial isolates paired with longitudinal multiomics data enables mechanistic microbiome research.</title>
        <authorList>
            <person name="Poyet M."/>
            <person name="Groussin M."/>
            <person name="Gibbons S.M."/>
            <person name="Avila-Pacheco J."/>
            <person name="Jiang X."/>
            <person name="Kearney S.M."/>
            <person name="Perrotta A.R."/>
            <person name="Berdy B."/>
            <person name="Zhao S."/>
            <person name="Lieberman T.D."/>
            <person name="Swanson P.K."/>
            <person name="Smith M."/>
            <person name="Roesemann S."/>
            <person name="Alexander J.E."/>
            <person name="Rich S.A."/>
            <person name="Livny J."/>
            <person name="Vlamakis H."/>
            <person name="Clish C."/>
            <person name="Bullock K."/>
            <person name="Deik A."/>
            <person name="Scott J."/>
            <person name="Pierce K.A."/>
            <person name="Xavier R.J."/>
            <person name="Alm E.J."/>
        </authorList>
    </citation>
    <scope>NUCLEOTIDE SEQUENCE [LARGE SCALE GENOMIC DNA]</scope>
    <source>
        <strain evidence="4 8">BIOML-A156</strain>
        <strain evidence="5 6">BIOML-A162</strain>
        <strain evidence="3 7">BIOML-A188</strain>
    </source>
</reference>
<evidence type="ECO:0000259" key="2">
    <source>
        <dbReference type="Pfam" id="PF00535"/>
    </source>
</evidence>
<dbReference type="EMBL" id="WCSY01000017">
    <property type="protein sequence ID" value="KAB4309721.1"/>
    <property type="molecule type" value="Genomic_DNA"/>
</dbReference>
<keyword evidence="1" id="KW-1133">Transmembrane helix</keyword>
<dbReference type="PANTHER" id="PTHR43685:SF2">
    <property type="entry name" value="GLYCOSYLTRANSFERASE 2-LIKE DOMAIN-CONTAINING PROTEIN"/>
    <property type="match status" value="1"/>
</dbReference>
<dbReference type="InterPro" id="IPR001173">
    <property type="entry name" value="Glyco_trans_2-like"/>
</dbReference>
<evidence type="ECO:0000313" key="7">
    <source>
        <dbReference type="Proteomes" id="UP000440614"/>
    </source>
</evidence>
<dbReference type="EMBL" id="WCRS01000004">
    <property type="protein sequence ID" value="KAB4475549.1"/>
    <property type="molecule type" value="Genomic_DNA"/>
</dbReference>
<dbReference type="SUPFAM" id="SSF53448">
    <property type="entry name" value="Nucleotide-diphospho-sugar transferases"/>
    <property type="match status" value="1"/>
</dbReference>
<dbReference type="InterPro" id="IPR050834">
    <property type="entry name" value="Glycosyltransf_2"/>
</dbReference>
<dbReference type="Pfam" id="PF00535">
    <property type="entry name" value="Glycos_transf_2"/>
    <property type="match status" value="1"/>
</dbReference>
<dbReference type="InterPro" id="IPR029044">
    <property type="entry name" value="Nucleotide-diphossugar_trans"/>
</dbReference>
<proteinExistence type="predicted"/>
<feature type="transmembrane region" description="Helical" evidence="1">
    <location>
        <begin position="281"/>
        <end position="312"/>
    </location>
</feature>
<organism evidence="4 8">
    <name type="scientific">Bacteroides thetaiotaomicron</name>
    <dbReference type="NCBI Taxonomy" id="818"/>
    <lineage>
        <taxon>Bacteria</taxon>
        <taxon>Pseudomonadati</taxon>
        <taxon>Bacteroidota</taxon>
        <taxon>Bacteroidia</taxon>
        <taxon>Bacteroidales</taxon>
        <taxon>Bacteroidaceae</taxon>
        <taxon>Bacteroides</taxon>
    </lineage>
</organism>
<sequence length="404" mass="46269">MKSPFFVNSFISLVFFTLLCASNQYSFYWIYAKSLFYKFIDMRYSVIIPVYNRPDEVDELLQSLTVQCFKDFEVVIVEDGSSIPCKEVADRYTDRLDIKYFSKPNSGPGQTRNYGAERSEGEYFIILDSDVILPEGYFDAIEKELQASPADAFGGPDRAHDSFTDIQKAINYSMTSFFTTGGIRGGKKKMDKFYPRSFNMGIRREVYEALGGFSKMRFGEDIDFSIRIFKGGYTCRLFPDAWVYHKRRTDLKKFFKQVHNSGIARINLYKKYPDSLKLVHLLPAVFTLGVSLLLLLTLLGLGLVLLAFYLLYSKTVPGCATGEMALLFLGFAAMLAAPLPLLLYSLVVCVDSTIRNRSLWIGMLSITASFIQLIGYGTGFWRAWWQRCIRGKDEFEAFQKNFYK</sequence>
<gene>
    <name evidence="4" type="ORF">GAN59_08775</name>
    <name evidence="5" type="ORF">GAN91_13220</name>
    <name evidence="3" type="ORF">GAO51_17690</name>
</gene>
<accession>C6IPW0</accession>
<keyword evidence="4" id="KW-0808">Transferase</keyword>
<dbReference type="Proteomes" id="UP000488521">
    <property type="component" value="Unassembled WGS sequence"/>
</dbReference>